<organism evidence="1 2">
    <name type="scientific">Potamilus streckersoni</name>
    <dbReference type="NCBI Taxonomy" id="2493646"/>
    <lineage>
        <taxon>Eukaryota</taxon>
        <taxon>Metazoa</taxon>
        <taxon>Spiralia</taxon>
        <taxon>Lophotrochozoa</taxon>
        <taxon>Mollusca</taxon>
        <taxon>Bivalvia</taxon>
        <taxon>Autobranchia</taxon>
        <taxon>Heteroconchia</taxon>
        <taxon>Palaeoheterodonta</taxon>
        <taxon>Unionida</taxon>
        <taxon>Unionoidea</taxon>
        <taxon>Unionidae</taxon>
        <taxon>Ambleminae</taxon>
        <taxon>Lampsilini</taxon>
        <taxon>Potamilus</taxon>
    </lineage>
</organism>
<reference evidence="1" key="1">
    <citation type="journal article" date="2021" name="Genome Biol. Evol.">
        <title>A High-Quality Reference Genome for a Parasitic Bivalve with Doubly Uniparental Inheritance (Bivalvia: Unionida).</title>
        <authorList>
            <person name="Smith C.H."/>
        </authorList>
    </citation>
    <scope>NUCLEOTIDE SEQUENCE</scope>
    <source>
        <strain evidence="1">CHS0354</strain>
    </source>
</reference>
<accession>A0AAE0VQC8</accession>
<dbReference type="AlphaFoldDB" id="A0AAE0VQC8"/>
<protein>
    <submittedName>
        <fullName evidence="1">Uncharacterized protein</fullName>
    </submittedName>
</protein>
<reference evidence="1" key="3">
    <citation type="submission" date="2023-05" db="EMBL/GenBank/DDBJ databases">
        <authorList>
            <person name="Smith C.H."/>
        </authorList>
    </citation>
    <scope>NUCLEOTIDE SEQUENCE</scope>
    <source>
        <strain evidence="1">CHS0354</strain>
        <tissue evidence="1">Mantle</tissue>
    </source>
</reference>
<proteinExistence type="predicted"/>
<evidence type="ECO:0000313" key="2">
    <source>
        <dbReference type="Proteomes" id="UP001195483"/>
    </source>
</evidence>
<comment type="caution">
    <text evidence="1">The sequence shown here is derived from an EMBL/GenBank/DDBJ whole genome shotgun (WGS) entry which is preliminary data.</text>
</comment>
<name>A0AAE0VQC8_9BIVA</name>
<keyword evidence="2" id="KW-1185">Reference proteome</keyword>
<dbReference type="EMBL" id="JAEAOA010002006">
    <property type="protein sequence ID" value="KAK3585135.1"/>
    <property type="molecule type" value="Genomic_DNA"/>
</dbReference>
<reference evidence="1" key="2">
    <citation type="journal article" date="2021" name="Genome Biol. Evol.">
        <title>Developing a high-quality reference genome for a parasitic bivalve with doubly uniparental inheritance (Bivalvia: Unionida).</title>
        <authorList>
            <person name="Smith C.H."/>
        </authorList>
    </citation>
    <scope>NUCLEOTIDE SEQUENCE</scope>
    <source>
        <strain evidence="1">CHS0354</strain>
        <tissue evidence="1">Mantle</tissue>
    </source>
</reference>
<evidence type="ECO:0000313" key="1">
    <source>
        <dbReference type="EMBL" id="KAK3585135.1"/>
    </source>
</evidence>
<sequence>MQIHEIMFDEEDIGLDLQNVEDGKDQKTMKVVSWMLKAICLNSTMRCKELCYFYDAHIKMCTTRMQRWVRATVHL</sequence>
<gene>
    <name evidence="1" type="ORF">CHS0354_034264</name>
</gene>
<dbReference type="Proteomes" id="UP001195483">
    <property type="component" value="Unassembled WGS sequence"/>
</dbReference>